<keyword evidence="3" id="KW-0813">Transport</keyword>
<sequence>MSDDADRAEKAADSAEASAVSAAAIAEQIDDATDLVVDEEAPAPYVPAEPAPTPLLLRHSPFKIGFFGALGAVAAIFLTEQLLSISSVLVLLVMSMFLAIGLNPVVEFFMRRGIRRGLSVLLVLVAVIAVLSLFVVAVAPVISDQIALITRNAPDWLDELQANRQMQRLDDQFDVIAKAREYIQNGDFGQRVFGGALGVGLRVLSAVTNSLIVIVLMIYFLASLPSIKHAAYSLAPASRRPRVSELGDRIIRSTGAYVAGAFVVAICAGISTLIFSFVVGLSEYAFALAFVVGLFSLIPVVGAFVSGALMTLLALTISPTVALVALVYYIAYQQFESYVIYPRIMRKSVDLPGSVTVVAALVGGSLMGIIGALLAVPVAAALLLLHREVFLRRQDAH</sequence>
<evidence type="ECO:0000256" key="2">
    <source>
        <dbReference type="ARBA" id="ARBA00009773"/>
    </source>
</evidence>
<organism evidence="9 10">
    <name type="scientific">Nocardioides pini</name>
    <dbReference type="NCBI Taxonomy" id="2975053"/>
    <lineage>
        <taxon>Bacteria</taxon>
        <taxon>Bacillati</taxon>
        <taxon>Actinomycetota</taxon>
        <taxon>Actinomycetes</taxon>
        <taxon>Propionibacteriales</taxon>
        <taxon>Nocardioidaceae</taxon>
        <taxon>Nocardioides</taxon>
    </lineage>
</organism>
<name>A0ABT4C9V4_9ACTN</name>
<evidence type="ECO:0000256" key="4">
    <source>
        <dbReference type="ARBA" id="ARBA00022475"/>
    </source>
</evidence>
<comment type="similarity">
    <text evidence="2">Belongs to the autoinducer-2 exporter (AI-2E) (TC 2.A.86) family.</text>
</comment>
<evidence type="ECO:0000256" key="5">
    <source>
        <dbReference type="ARBA" id="ARBA00022692"/>
    </source>
</evidence>
<comment type="caution">
    <text evidence="9">The sequence shown here is derived from an EMBL/GenBank/DDBJ whole genome shotgun (WGS) entry which is preliminary data.</text>
</comment>
<feature type="transmembrane region" description="Helical" evidence="8">
    <location>
        <begin position="256"/>
        <end position="278"/>
    </location>
</feature>
<keyword evidence="5 8" id="KW-0812">Transmembrane</keyword>
<dbReference type="Pfam" id="PF01594">
    <property type="entry name" value="AI-2E_transport"/>
    <property type="match status" value="1"/>
</dbReference>
<dbReference type="PANTHER" id="PTHR21716">
    <property type="entry name" value="TRANSMEMBRANE PROTEIN"/>
    <property type="match status" value="1"/>
</dbReference>
<keyword evidence="4" id="KW-1003">Cell membrane</keyword>
<dbReference type="Proteomes" id="UP001074726">
    <property type="component" value="Unassembled WGS sequence"/>
</dbReference>
<dbReference type="PANTHER" id="PTHR21716:SF53">
    <property type="entry name" value="PERMEASE PERM-RELATED"/>
    <property type="match status" value="1"/>
</dbReference>
<feature type="transmembrane region" description="Helical" evidence="8">
    <location>
        <begin position="351"/>
        <end position="384"/>
    </location>
</feature>
<feature type="transmembrane region" description="Helical" evidence="8">
    <location>
        <begin position="284"/>
        <end position="305"/>
    </location>
</feature>
<gene>
    <name evidence="9" type="ORF">NYO98_05630</name>
</gene>
<evidence type="ECO:0000313" key="9">
    <source>
        <dbReference type="EMBL" id="MCY4725753.1"/>
    </source>
</evidence>
<dbReference type="EMBL" id="JAPPUX010000001">
    <property type="protein sequence ID" value="MCY4725753.1"/>
    <property type="molecule type" value="Genomic_DNA"/>
</dbReference>
<evidence type="ECO:0000256" key="7">
    <source>
        <dbReference type="ARBA" id="ARBA00023136"/>
    </source>
</evidence>
<protein>
    <submittedName>
        <fullName evidence="9">AI-2E family transporter</fullName>
    </submittedName>
</protein>
<dbReference type="InterPro" id="IPR002549">
    <property type="entry name" value="AI-2E-like"/>
</dbReference>
<accession>A0ABT4C9V4</accession>
<evidence type="ECO:0000256" key="6">
    <source>
        <dbReference type="ARBA" id="ARBA00022989"/>
    </source>
</evidence>
<feature type="transmembrane region" description="Helical" evidence="8">
    <location>
        <begin position="118"/>
        <end position="142"/>
    </location>
</feature>
<evidence type="ECO:0000256" key="3">
    <source>
        <dbReference type="ARBA" id="ARBA00022448"/>
    </source>
</evidence>
<keyword evidence="10" id="KW-1185">Reference proteome</keyword>
<keyword evidence="7 8" id="KW-0472">Membrane</keyword>
<evidence type="ECO:0000313" key="10">
    <source>
        <dbReference type="Proteomes" id="UP001074726"/>
    </source>
</evidence>
<dbReference type="RefSeq" id="WP_268110538.1">
    <property type="nucleotide sequence ID" value="NZ_JAPPUX010000001.1"/>
</dbReference>
<keyword evidence="6 8" id="KW-1133">Transmembrane helix</keyword>
<comment type="subcellular location">
    <subcellularLocation>
        <location evidence="1">Cell membrane</location>
        <topology evidence="1">Multi-pass membrane protein</topology>
    </subcellularLocation>
</comment>
<reference evidence="9" key="1">
    <citation type="submission" date="2022-08" db="EMBL/GenBank/DDBJ databases">
        <title>Genome sequencing of Nocardioides sp. STR2.</title>
        <authorList>
            <person name="So Y."/>
        </authorList>
    </citation>
    <scope>NUCLEOTIDE SEQUENCE</scope>
    <source>
        <strain evidence="9">STR2</strain>
    </source>
</reference>
<evidence type="ECO:0000256" key="8">
    <source>
        <dbReference type="SAM" id="Phobius"/>
    </source>
</evidence>
<evidence type="ECO:0000256" key="1">
    <source>
        <dbReference type="ARBA" id="ARBA00004651"/>
    </source>
</evidence>
<feature type="transmembrane region" description="Helical" evidence="8">
    <location>
        <begin position="85"/>
        <end position="106"/>
    </location>
</feature>
<feature type="transmembrane region" description="Helical" evidence="8">
    <location>
        <begin position="62"/>
        <end position="79"/>
    </location>
</feature>
<proteinExistence type="inferred from homology"/>
<feature type="transmembrane region" description="Helical" evidence="8">
    <location>
        <begin position="312"/>
        <end position="331"/>
    </location>
</feature>